<feature type="signal peptide" evidence="7">
    <location>
        <begin position="1"/>
        <end position="27"/>
    </location>
</feature>
<proteinExistence type="inferred from homology"/>
<comment type="similarity">
    <text evidence="2">Belongs to the neuropeptide B/W family.</text>
</comment>
<evidence type="ECO:0000256" key="7">
    <source>
        <dbReference type="SAM" id="SignalP"/>
    </source>
</evidence>
<keyword evidence="5 7" id="KW-0732">Signal</keyword>
<feature type="compositionally biased region" description="Basic and acidic residues" evidence="6">
    <location>
        <begin position="136"/>
        <end position="151"/>
    </location>
</feature>
<feature type="region of interest" description="Disordered" evidence="6">
    <location>
        <begin position="136"/>
        <end position="164"/>
    </location>
</feature>
<dbReference type="PANTHER" id="PTHR28553:SF2">
    <property type="entry name" value="NEUROPEPTIDE W"/>
    <property type="match status" value="1"/>
</dbReference>
<sequence length="178" mass="20684">MIWFLPQISWWWLLGFLLLVAPHPGASWYKHSASPRYHTVGRASGLLIGVRRSPYLWRRDLEGAEGVYGLLEEPDTGHLLYPGPDEVGDVKEEGFQWKTGREVEERKVEEMIRGLQEHEKERSILDEVKRQVQVSKHELSKRNYSLEEPRSKTGYRKHNDGPGVLQHIHPLISQKLES</sequence>
<dbReference type="GO" id="GO:0005576">
    <property type="term" value="C:extracellular region"/>
    <property type="evidence" value="ECO:0007669"/>
    <property type="project" value="UniProtKB-SubCell"/>
</dbReference>
<dbReference type="Ensembl" id="ENSLLET00000038274.1">
    <property type="protein sequence ID" value="ENSLLEP00000036852.1"/>
    <property type="gene ID" value="ENSLLEG00000023313.1"/>
</dbReference>
<reference evidence="8" key="2">
    <citation type="submission" date="2025-09" db="UniProtKB">
        <authorList>
            <consortium name="Ensembl"/>
        </authorList>
    </citation>
    <scope>IDENTIFICATION</scope>
</reference>
<dbReference type="Proteomes" id="UP000694569">
    <property type="component" value="Unplaced"/>
</dbReference>
<keyword evidence="9" id="KW-1185">Reference proteome</keyword>
<evidence type="ECO:0000256" key="2">
    <source>
        <dbReference type="ARBA" id="ARBA00005292"/>
    </source>
</evidence>
<protein>
    <submittedName>
        <fullName evidence="8">Uncharacterized protein</fullName>
    </submittedName>
</protein>
<dbReference type="PANTHER" id="PTHR28553">
    <property type="entry name" value="NEUROPEPTIDE B"/>
    <property type="match status" value="1"/>
</dbReference>
<reference evidence="8" key="1">
    <citation type="submission" date="2025-08" db="UniProtKB">
        <authorList>
            <consortium name="Ensembl"/>
        </authorList>
    </citation>
    <scope>IDENTIFICATION</scope>
</reference>
<keyword evidence="3" id="KW-0964">Secreted</keyword>
<accession>A0A8C5WGN8</accession>
<evidence type="ECO:0000256" key="6">
    <source>
        <dbReference type="SAM" id="MobiDB-lite"/>
    </source>
</evidence>
<evidence type="ECO:0000256" key="1">
    <source>
        <dbReference type="ARBA" id="ARBA00004613"/>
    </source>
</evidence>
<dbReference type="GO" id="GO:0001664">
    <property type="term" value="F:G protein-coupled receptor binding"/>
    <property type="evidence" value="ECO:0007669"/>
    <property type="project" value="InterPro"/>
</dbReference>
<keyword evidence="4" id="KW-0165">Cleavage on pair of basic residues</keyword>
<evidence type="ECO:0000256" key="5">
    <source>
        <dbReference type="ARBA" id="ARBA00022729"/>
    </source>
</evidence>
<name>A0A8C5WGN8_9ANUR</name>
<dbReference type="GO" id="GO:0007631">
    <property type="term" value="P:feeding behavior"/>
    <property type="evidence" value="ECO:0007669"/>
    <property type="project" value="TreeGrafter"/>
</dbReference>
<evidence type="ECO:0000256" key="4">
    <source>
        <dbReference type="ARBA" id="ARBA00022685"/>
    </source>
</evidence>
<dbReference type="PRINTS" id="PR01888">
    <property type="entry name" value="NROPEPTIDEBW"/>
</dbReference>
<feature type="chain" id="PRO_5034051014" evidence="7">
    <location>
        <begin position="28"/>
        <end position="178"/>
    </location>
</feature>
<dbReference type="GO" id="GO:0007186">
    <property type="term" value="P:G protein-coupled receptor signaling pathway"/>
    <property type="evidence" value="ECO:0007669"/>
    <property type="project" value="TreeGrafter"/>
</dbReference>
<evidence type="ECO:0000313" key="8">
    <source>
        <dbReference type="Ensembl" id="ENSLLEP00000036852.1"/>
    </source>
</evidence>
<dbReference type="GeneTree" id="ENSGT00940000167821"/>
<dbReference type="OrthoDB" id="9942334at2759"/>
<dbReference type="AlphaFoldDB" id="A0A8C5WGN8"/>
<evidence type="ECO:0000256" key="3">
    <source>
        <dbReference type="ARBA" id="ARBA00022525"/>
    </source>
</evidence>
<comment type="subcellular location">
    <subcellularLocation>
        <location evidence="1">Secreted</location>
    </subcellularLocation>
</comment>
<organism evidence="8 9">
    <name type="scientific">Leptobrachium leishanense</name>
    <name type="common">Leishan spiny toad</name>
    <dbReference type="NCBI Taxonomy" id="445787"/>
    <lineage>
        <taxon>Eukaryota</taxon>
        <taxon>Metazoa</taxon>
        <taxon>Chordata</taxon>
        <taxon>Craniata</taxon>
        <taxon>Vertebrata</taxon>
        <taxon>Euteleostomi</taxon>
        <taxon>Amphibia</taxon>
        <taxon>Batrachia</taxon>
        <taxon>Anura</taxon>
        <taxon>Pelobatoidea</taxon>
        <taxon>Megophryidae</taxon>
        <taxon>Leptobrachium</taxon>
    </lineage>
</organism>
<evidence type="ECO:0000313" key="9">
    <source>
        <dbReference type="Proteomes" id="UP000694569"/>
    </source>
</evidence>
<dbReference type="InterPro" id="IPR013297">
    <property type="entry name" value="Neuropept_BW_pre"/>
</dbReference>
<dbReference type="Pfam" id="PF15180">
    <property type="entry name" value="NPBW"/>
    <property type="match status" value="1"/>
</dbReference>